<reference evidence="1" key="1">
    <citation type="journal article" date="2023" name="Nat. Commun.">
        <title>Diploid and tetraploid genomes of Acorus and the evolution of monocots.</title>
        <authorList>
            <person name="Ma L."/>
            <person name="Liu K.W."/>
            <person name="Li Z."/>
            <person name="Hsiao Y.Y."/>
            <person name="Qi Y."/>
            <person name="Fu T."/>
            <person name="Tang G.D."/>
            <person name="Zhang D."/>
            <person name="Sun W.H."/>
            <person name="Liu D.K."/>
            <person name="Li Y."/>
            <person name="Chen G.Z."/>
            <person name="Liu X.D."/>
            <person name="Liao X.Y."/>
            <person name="Jiang Y.T."/>
            <person name="Yu X."/>
            <person name="Hao Y."/>
            <person name="Huang J."/>
            <person name="Zhao X.W."/>
            <person name="Ke S."/>
            <person name="Chen Y.Y."/>
            <person name="Wu W.L."/>
            <person name="Hsu J.L."/>
            <person name="Lin Y.F."/>
            <person name="Huang M.D."/>
            <person name="Li C.Y."/>
            <person name="Huang L."/>
            <person name="Wang Z.W."/>
            <person name="Zhao X."/>
            <person name="Zhong W.Y."/>
            <person name="Peng D.H."/>
            <person name="Ahmad S."/>
            <person name="Lan S."/>
            <person name="Zhang J.S."/>
            <person name="Tsai W.C."/>
            <person name="Van de Peer Y."/>
            <person name="Liu Z.J."/>
        </authorList>
    </citation>
    <scope>NUCLEOTIDE SEQUENCE</scope>
    <source>
        <strain evidence="1">SCP</strain>
    </source>
</reference>
<evidence type="ECO:0000313" key="1">
    <source>
        <dbReference type="EMBL" id="KAK1258682.1"/>
    </source>
</evidence>
<protein>
    <submittedName>
        <fullName evidence="1">Uncharacterized protein</fullName>
    </submittedName>
</protein>
<reference evidence="1" key="2">
    <citation type="submission" date="2023-06" db="EMBL/GenBank/DDBJ databases">
        <authorList>
            <person name="Ma L."/>
            <person name="Liu K.-W."/>
            <person name="Li Z."/>
            <person name="Hsiao Y.-Y."/>
            <person name="Qi Y."/>
            <person name="Fu T."/>
            <person name="Tang G."/>
            <person name="Zhang D."/>
            <person name="Sun W.-H."/>
            <person name="Liu D.-K."/>
            <person name="Li Y."/>
            <person name="Chen G.-Z."/>
            <person name="Liu X.-D."/>
            <person name="Liao X.-Y."/>
            <person name="Jiang Y.-T."/>
            <person name="Yu X."/>
            <person name="Hao Y."/>
            <person name="Huang J."/>
            <person name="Zhao X.-W."/>
            <person name="Ke S."/>
            <person name="Chen Y.-Y."/>
            <person name="Wu W.-L."/>
            <person name="Hsu J.-L."/>
            <person name="Lin Y.-F."/>
            <person name="Huang M.-D."/>
            <person name="Li C.-Y."/>
            <person name="Huang L."/>
            <person name="Wang Z.-W."/>
            <person name="Zhao X."/>
            <person name="Zhong W.-Y."/>
            <person name="Peng D.-H."/>
            <person name="Ahmad S."/>
            <person name="Lan S."/>
            <person name="Zhang J.-S."/>
            <person name="Tsai W.-C."/>
            <person name="Van De Peer Y."/>
            <person name="Liu Z.-J."/>
        </authorList>
    </citation>
    <scope>NUCLEOTIDE SEQUENCE</scope>
    <source>
        <strain evidence="1">SCP</strain>
        <tissue evidence="1">Leaves</tissue>
    </source>
</reference>
<comment type="caution">
    <text evidence="1">The sequence shown here is derived from an EMBL/GenBank/DDBJ whole genome shotgun (WGS) entry which is preliminary data.</text>
</comment>
<dbReference type="Proteomes" id="UP001179952">
    <property type="component" value="Unassembled WGS sequence"/>
</dbReference>
<accession>A0AAV9A3E0</accession>
<organism evidence="1 2">
    <name type="scientific">Acorus gramineus</name>
    <name type="common">Dwarf sweet flag</name>
    <dbReference type="NCBI Taxonomy" id="55184"/>
    <lineage>
        <taxon>Eukaryota</taxon>
        <taxon>Viridiplantae</taxon>
        <taxon>Streptophyta</taxon>
        <taxon>Embryophyta</taxon>
        <taxon>Tracheophyta</taxon>
        <taxon>Spermatophyta</taxon>
        <taxon>Magnoliopsida</taxon>
        <taxon>Liliopsida</taxon>
        <taxon>Acoraceae</taxon>
        <taxon>Acorus</taxon>
    </lineage>
</organism>
<evidence type="ECO:0000313" key="2">
    <source>
        <dbReference type="Proteomes" id="UP001179952"/>
    </source>
</evidence>
<proteinExistence type="predicted"/>
<keyword evidence="2" id="KW-1185">Reference proteome</keyword>
<gene>
    <name evidence="1" type="ORF">QJS04_geneDACA024299</name>
</gene>
<dbReference type="EMBL" id="JAUJYN010000014">
    <property type="protein sequence ID" value="KAK1258682.1"/>
    <property type="molecule type" value="Genomic_DNA"/>
</dbReference>
<name>A0AAV9A3E0_ACOGR</name>
<sequence>MTHGLKELRKKDQLGKVVYNLVKGAKHSEVHSITERKRVDPVFVHWLFGSNRNMNFIKSNIRQQKRQAPTTEG</sequence>
<dbReference type="AlphaFoldDB" id="A0AAV9A3E0"/>